<dbReference type="EMBL" id="LR797187">
    <property type="protein sequence ID" value="CAB4192491.1"/>
    <property type="molecule type" value="Genomic_DNA"/>
</dbReference>
<organism evidence="2">
    <name type="scientific">uncultured Caudovirales phage</name>
    <dbReference type="NCBI Taxonomy" id="2100421"/>
    <lineage>
        <taxon>Viruses</taxon>
        <taxon>Duplodnaviria</taxon>
        <taxon>Heunggongvirae</taxon>
        <taxon>Uroviricota</taxon>
        <taxon>Caudoviricetes</taxon>
        <taxon>Peduoviridae</taxon>
        <taxon>Maltschvirus</taxon>
        <taxon>Maltschvirus maltsch</taxon>
    </lineage>
</organism>
<evidence type="ECO:0000256" key="1">
    <source>
        <dbReference type="SAM" id="MobiDB-lite"/>
    </source>
</evidence>
<gene>
    <name evidence="2" type="ORF">UFOVP1233_41</name>
</gene>
<evidence type="ECO:0000313" key="2">
    <source>
        <dbReference type="EMBL" id="CAB4192491.1"/>
    </source>
</evidence>
<sequence length="754" mass="71587">MSSITVSSLVLGSLTVTVDGTDSSLSLSILATAPASLSIELGTPGATGATGTAATIAAGTVTTLSPGASATVTNAGTSSAAVFNFGIPQGTAGSQGIPGTAATATAGTTTTGAPGSSASVTNSGTTAAAVFNFTIPRGDVGATGATGATGDTGATGAGVATGGTAGQSLLKVDGTDYNTTWGTPNLASHAETTQATVRNATGSTLTAGQIVYINGAIGNQPSVALSQANSEATSAGTYAMVETAIANNTNASVITSGTVTGLDTSALTDGDKLYLSPTVAGGWTTTKPSAPNHMVYIGTVTRSHPTLGTIQLRIQNGYELEELHNVAIASVADKDLLAYETSTTLWKNKSISTLGLAPLASPGLTGTPTTTTAAADTNTTQIASTAYVVGQASASAPSNDASAAAVGTSLKYARADHVHLNPLPTGGTAAQVLSKVDGTDYNVQWATASGGGGVDVQVFGGPSSSGTFTWTKPANAKMVYVWMVGGGGGGGSGARRATTVNRGGGGGGGGGNAYARWLNAAGLGATETVTVGTGVTGAAGITVNDTNGNTPATSSTVFSAFGGFRTYGGYGGGGGGTTTGGGTAGTTGNHLVDFGTLSSVIGVPGLAGAITDNTNQANGYFGGLTACGGGGGAGQSASLTASATGGFGVGYGAYSASTGPGLQTAIAGGTRGQPSPLTPAGNGVAGGFSSSFTSFRAGTGGGGGYYISGQPGGAGGNGAWPAGGGGGGGASDNGQTSGAGGNGANGIVVIITYS</sequence>
<accession>A0A6J5RFX2</accession>
<feature type="region of interest" description="Disordered" evidence="1">
    <location>
        <begin position="96"/>
        <end position="120"/>
    </location>
</feature>
<feature type="compositionally biased region" description="Low complexity" evidence="1">
    <location>
        <begin position="98"/>
        <end position="119"/>
    </location>
</feature>
<protein>
    <recommendedName>
        <fullName evidence="3">Collagen triple helix repeat</fullName>
    </recommendedName>
</protein>
<reference evidence="2" key="1">
    <citation type="submission" date="2020-05" db="EMBL/GenBank/DDBJ databases">
        <authorList>
            <person name="Chiriac C."/>
            <person name="Salcher M."/>
            <person name="Ghai R."/>
            <person name="Kavagutti S V."/>
        </authorList>
    </citation>
    <scope>NUCLEOTIDE SEQUENCE</scope>
</reference>
<name>A0A6J5RFX2_9CAUD</name>
<evidence type="ECO:0008006" key="3">
    <source>
        <dbReference type="Google" id="ProtNLM"/>
    </source>
</evidence>
<proteinExistence type="predicted"/>